<dbReference type="AlphaFoldDB" id="A0A392MVZ2"/>
<dbReference type="EMBL" id="LXQA010020889">
    <property type="protein sequence ID" value="MCH91661.1"/>
    <property type="molecule type" value="Genomic_DNA"/>
</dbReference>
<feature type="non-terminal residue" evidence="1">
    <location>
        <position position="1"/>
    </location>
</feature>
<dbReference type="Proteomes" id="UP000265520">
    <property type="component" value="Unassembled WGS sequence"/>
</dbReference>
<evidence type="ECO:0000313" key="2">
    <source>
        <dbReference type="Proteomes" id="UP000265520"/>
    </source>
</evidence>
<keyword evidence="2" id="KW-1185">Reference proteome</keyword>
<reference evidence="1 2" key="1">
    <citation type="journal article" date="2018" name="Front. Plant Sci.">
        <title>Red Clover (Trifolium pratense) and Zigzag Clover (T. medium) - A Picture of Genomic Similarities and Differences.</title>
        <authorList>
            <person name="Dluhosova J."/>
            <person name="Istvanek J."/>
            <person name="Nedelnik J."/>
            <person name="Repkova J."/>
        </authorList>
    </citation>
    <scope>NUCLEOTIDE SEQUENCE [LARGE SCALE GENOMIC DNA]</scope>
    <source>
        <strain evidence="2">cv. 10/8</strain>
        <tissue evidence="1">Leaf</tissue>
    </source>
</reference>
<accession>A0A392MVZ2</accession>
<protein>
    <submittedName>
        <fullName evidence="1">Uncharacterized protein</fullName>
    </submittedName>
</protein>
<organism evidence="1 2">
    <name type="scientific">Trifolium medium</name>
    <dbReference type="NCBI Taxonomy" id="97028"/>
    <lineage>
        <taxon>Eukaryota</taxon>
        <taxon>Viridiplantae</taxon>
        <taxon>Streptophyta</taxon>
        <taxon>Embryophyta</taxon>
        <taxon>Tracheophyta</taxon>
        <taxon>Spermatophyta</taxon>
        <taxon>Magnoliopsida</taxon>
        <taxon>eudicotyledons</taxon>
        <taxon>Gunneridae</taxon>
        <taxon>Pentapetalae</taxon>
        <taxon>rosids</taxon>
        <taxon>fabids</taxon>
        <taxon>Fabales</taxon>
        <taxon>Fabaceae</taxon>
        <taxon>Papilionoideae</taxon>
        <taxon>50 kb inversion clade</taxon>
        <taxon>NPAAA clade</taxon>
        <taxon>Hologalegina</taxon>
        <taxon>IRL clade</taxon>
        <taxon>Trifolieae</taxon>
        <taxon>Trifolium</taxon>
    </lineage>
</organism>
<name>A0A392MVZ2_9FABA</name>
<sequence length="68" mass="7933">LVGNSVEDYHVIHFELTIELNKHKERYLALFGSQGRFNEAKHALTPAGIDPTLEDKWMIMFEMRFLLA</sequence>
<evidence type="ECO:0000313" key="1">
    <source>
        <dbReference type="EMBL" id="MCH91661.1"/>
    </source>
</evidence>
<proteinExistence type="predicted"/>
<gene>
    <name evidence="1" type="ORF">A2U01_0012590</name>
</gene>
<comment type="caution">
    <text evidence="1">The sequence shown here is derived from an EMBL/GenBank/DDBJ whole genome shotgun (WGS) entry which is preliminary data.</text>
</comment>